<protein>
    <submittedName>
        <fullName evidence="2">Uncharacterized protein</fullName>
    </submittedName>
</protein>
<dbReference type="AlphaFoldDB" id="A0AAV1II80"/>
<proteinExistence type="predicted"/>
<keyword evidence="3" id="KW-1185">Reference proteome</keyword>
<dbReference type="Proteomes" id="UP001314263">
    <property type="component" value="Unassembled WGS sequence"/>
</dbReference>
<feature type="region of interest" description="Disordered" evidence="1">
    <location>
        <begin position="89"/>
        <end position="155"/>
    </location>
</feature>
<feature type="region of interest" description="Disordered" evidence="1">
    <location>
        <begin position="298"/>
        <end position="318"/>
    </location>
</feature>
<feature type="compositionally biased region" description="Polar residues" evidence="1">
    <location>
        <begin position="137"/>
        <end position="154"/>
    </location>
</feature>
<gene>
    <name evidence="2" type="ORF">CVIRNUC_008946</name>
</gene>
<feature type="region of interest" description="Disordered" evidence="1">
    <location>
        <begin position="266"/>
        <end position="286"/>
    </location>
</feature>
<organism evidence="2 3">
    <name type="scientific">Coccomyxa viridis</name>
    <dbReference type="NCBI Taxonomy" id="1274662"/>
    <lineage>
        <taxon>Eukaryota</taxon>
        <taxon>Viridiplantae</taxon>
        <taxon>Chlorophyta</taxon>
        <taxon>core chlorophytes</taxon>
        <taxon>Trebouxiophyceae</taxon>
        <taxon>Trebouxiophyceae incertae sedis</taxon>
        <taxon>Coccomyxaceae</taxon>
        <taxon>Coccomyxa</taxon>
    </lineage>
</organism>
<evidence type="ECO:0000313" key="3">
    <source>
        <dbReference type="Proteomes" id="UP001314263"/>
    </source>
</evidence>
<sequence>MAPPWVVDGVDAVPRRPRTESIKRKRGEAWAEAAKRVKLEDSDEDDQEQEALEALFSLAGGVPDILTDQGLAARVKHEEPVKPYMAVHASSVKRHEGRIQRERRQKPSRDDDDRDWAPSKEPAIVRSSIATPKAVKANTSMSPASQPGVQNPPASNVGLGMGLGAFAGPFPGGVNGSFYGQPGAIAAAQAASAAQGGAWPPPAPFLGGIRREDVPDVTGSGQQDVLMPPQRRNWKRCASHVYIAHFIEYQLHCERIQKQQQAQRLASQLSSMDGPYSSEAVPDGDHLPVSAAALTERLGSGDRSGGSGRPAGLPKRVTPLPTSAVQQSLALPLGGGLGQVLMSNALALPYPQAASMALGSMQGLGGGQLPQPNGLNPQYAQQLQNQLLLQQGGSFPFLNPGMASFGGPRNGAMSAQQLLGFPFPGSAHMLGLAGFAALGQQLNNNGFTPPKSEMLDNMTGGDMAALKRAALVTGLQPEDAMKMGLSGLSNPEATTRLHALGVPPGLLSSARNSGSLGGPSFHEQLLAATNAQRPESQSVPLMRG</sequence>
<evidence type="ECO:0000313" key="2">
    <source>
        <dbReference type="EMBL" id="CAK0785735.1"/>
    </source>
</evidence>
<name>A0AAV1II80_9CHLO</name>
<comment type="caution">
    <text evidence="2">The sequence shown here is derived from an EMBL/GenBank/DDBJ whole genome shotgun (WGS) entry which is preliminary data.</text>
</comment>
<accession>A0AAV1II80</accession>
<evidence type="ECO:0000256" key="1">
    <source>
        <dbReference type="SAM" id="MobiDB-lite"/>
    </source>
</evidence>
<dbReference type="EMBL" id="CAUYUE010000013">
    <property type="protein sequence ID" value="CAK0785735.1"/>
    <property type="molecule type" value="Genomic_DNA"/>
</dbReference>
<feature type="compositionally biased region" description="Basic and acidic residues" evidence="1">
    <location>
        <begin position="93"/>
        <end position="118"/>
    </location>
</feature>
<reference evidence="2 3" key="1">
    <citation type="submission" date="2023-10" db="EMBL/GenBank/DDBJ databases">
        <authorList>
            <person name="Maclean D."/>
            <person name="Macfadyen A."/>
        </authorList>
    </citation>
    <scope>NUCLEOTIDE SEQUENCE [LARGE SCALE GENOMIC DNA]</scope>
</reference>